<dbReference type="Proteomes" id="UP000257039">
    <property type="component" value="Unassembled WGS sequence"/>
</dbReference>
<comment type="caution">
    <text evidence="1">The sequence shown here is derived from an EMBL/GenBank/DDBJ whole genome shotgun (WGS) entry which is preliminary data.</text>
</comment>
<sequence>MDRSEFSRRFAQRQSKFLQAVSGLISDSNVHWSNYVCEAIIENSGCVSVELTKDTSQSNIPDKESLLDYLKFLTGQGYCVDVATEWRENGLNFHVVGWEEEEPLWPEELNLAFTISWHPVSGPESLGM</sequence>
<evidence type="ECO:0000313" key="2">
    <source>
        <dbReference type="Proteomes" id="UP000257039"/>
    </source>
</evidence>
<keyword evidence="2" id="KW-1185">Reference proteome</keyword>
<dbReference type="RefSeq" id="WP_094789936.1">
    <property type="nucleotide sequence ID" value="NZ_NDXW01000010.1"/>
</dbReference>
<name>A0A4P9VG47_9GAMM</name>
<evidence type="ECO:0000313" key="1">
    <source>
        <dbReference type="EMBL" id="RDH41309.1"/>
    </source>
</evidence>
<protein>
    <submittedName>
        <fullName evidence="1">Uncharacterized protein</fullName>
    </submittedName>
</protein>
<gene>
    <name evidence="1" type="ORF">B9G39_29000</name>
</gene>
<dbReference type="AlphaFoldDB" id="A0A4P9VG47"/>
<dbReference type="EMBL" id="NDXW01000010">
    <property type="protein sequence ID" value="RDH41309.1"/>
    <property type="molecule type" value="Genomic_DNA"/>
</dbReference>
<organism evidence="1 2">
    <name type="scientific">Zooshikella ganghwensis</name>
    <dbReference type="NCBI Taxonomy" id="202772"/>
    <lineage>
        <taxon>Bacteria</taxon>
        <taxon>Pseudomonadati</taxon>
        <taxon>Pseudomonadota</taxon>
        <taxon>Gammaproteobacteria</taxon>
        <taxon>Oceanospirillales</taxon>
        <taxon>Zooshikellaceae</taxon>
        <taxon>Zooshikella</taxon>
    </lineage>
</organism>
<reference evidence="1 2" key="1">
    <citation type="submission" date="2017-04" db="EMBL/GenBank/DDBJ databases">
        <title>Draft genome sequence of Zooshikella ganghwensis VG4 isolated from Red Sea sediments.</title>
        <authorList>
            <person name="Rehman Z."/>
            <person name="Alam I."/>
            <person name="Kamau A."/>
            <person name="Bajic V."/>
            <person name="Leiknes T."/>
        </authorList>
    </citation>
    <scope>NUCLEOTIDE SEQUENCE [LARGE SCALE GENOMIC DNA]</scope>
    <source>
        <strain evidence="1 2">VG4</strain>
    </source>
</reference>
<proteinExistence type="predicted"/>
<accession>A0A4P9VG47</accession>